<keyword evidence="3" id="KW-1185">Reference proteome</keyword>
<reference evidence="2 3" key="1">
    <citation type="submission" date="2023-08" db="EMBL/GenBank/DDBJ databases">
        <title>A Necator americanus chromosomal reference genome.</title>
        <authorList>
            <person name="Ilik V."/>
            <person name="Petrzelkova K.J."/>
            <person name="Pardy F."/>
            <person name="Fuh T."/>
            <person name="Niatou-Singa F.S."/>
            <person name="Gouil Q."/>
            <person name="Baker L."/>
            <person name="Ritchie M.E."/>
            <person name="Jex A.R."/>
            <person name="Gazzola D."/>
            <person name="Li H."/>
            <person name="Toshio Fujiwara R."/>
            <person name="Zhan B."/>
            <person name="Aroian R.V."/>
            <person name="Pafco B."/>
            <person name="Schwarz E.M."/>
        </authorList>
    </citation>
    <scope>NUCLEOTIDE SEQUENCE [LARGE SCALE GENOMIC DNA]</scope>
    <source>
        <strain evidence="2 3">Aroian</strain>
        <tissue evidence="2">Whole animal</tissue>
    </source>
</reference>
<dbReference type="EMBL" id="JAVFWL010000004">
    <property type="protein sequence ID" value="KAK6749381.1"/>
    <property type="molecule type" value="Genomic_DNA"/>
</dbReference>
<accession>A0ABR1DIS1</accession>
<evidence type="ECO:0000313" key="2">
    <source>
        <dbReference type="EMBL" id="KAK6749381.1"/>
    </source>
</evidence>
<gene>
    <name evidence="2" type="primary">Necator_chrIV.g15079</name>
    <name evidence="2" type="ORF">RB195_001784</name>
</gene>
<sequence length="214" mass="23106">MTSNITKASTSGVNDSISTSTSNAVKNSNAPTSTSNLSKYSNIPNSNSNAERNSNVPTTNSNGVKSESGNNCSTSSAQIQFQLEKLTKEQLLLAIDAEPEEDIPLPSIQPSQSETKIEVKTLVNSAVVKAFNEAEKAKMSQRRIEQTELVTVVCPGKRWKFRVAADPDDAIGCIGFILGIDKLIPRTFKVESNDLISQRPVSEVERMGGIETDV</sequence>
<dbReference type="Proteomes" id="UP001303046">
    <property type="component" value="Unassembled WGS sequence"/>
</dbReference>
<evidence type="ECO:0000313" key="3">
    <source>
        <dbReference type="Proteomes" id="UP001303046"/>
    </source>
</evidence>
<proteinExistence type="predicted"/>
<protein>
    <submittedName>
        <fullName evidence="2">Uncharacterized protein</fullName>
    </submittedName>
</protein>
<name>A0ABR1DIS1_NECAM</name>
<evidence type="ECO:0000256" key="1">
    <source>
        <dbReference type="SAM" id="MobiDB-lite"/>
    </source>
</evidence>
<organism evidence="2 3">
    <name type="scientific">Necator americanus</name>
    <name type="common">Human hookworm</name>
    <dbReference type="NCBI Taxonomy" id="51031"/>
    <lineage>
        <taxon>Eukaryota</taxon>
        <taxon>Metazoa</taxon>
        <taxon>Ecdysozoa</taxon>
        <taxon>Nematoda</taxon>
        <taxon>Chromadorea</taxon>
        <taxon>Rhabditida</taxon>
        <taxon>Rhabditina</taxon>
        <taxon>Rhabditomorpha</taxon>
        <taxon>Strongyloidea</taxon>
        <taxon>Ancylostomatidae</taxon>
        <taxon>Bunostominae</taxon>
        <taxon>Necator</taxon>
    </lineage>
</organism>
<comment type="caution">
    <text evidence="2">The sequence shown here is derived from an EMBL/GenBank/DDBJ whole genome shotgun (WGS) entry which is preliminary data.</text>
</comment>
<feature type="region of interest" description="Disordered" evidence="1">
    <location>
        <begin position="1"/>
        <end position="73"/>
    </location>
</feature>